<comment type="caution">
    <text evidence="22">The sequence shown here is derived from an EMBL/GenBank/DDBJ whole genome shotgun (WGS) entry which is preliminary data.</text>
</comment>
<sequence length="872" mass="94754">MGPISAAFGKNGFFCAIDASGKQEVICWGKNNSMSSTNPALFGDIPAMFALTGGDGFMCGILANTSTVYCWDLLGSNNEVLVPDIYRNTAYSHVAAGKSHVCAIRGSYFSDNDWGTIDCWEIVRRSNSSLSSLASSSYYDESITNLAFRKVVSGDGFSCGGVREGGLVCWGPEATSLGVSGASEDFVSLASGMESVCGISGASGEVKCWGENQSFIGSPVGNRFVSLAAGAEHFCGIREDNHGIECWGHFNTSAVPKGSGFMAIASSDVTTCGIREDDLVLDCWFVNVTSTPDYDPPLQLCTPGLCTSSSCTDGKFAFNASTLSETDLTSLCVRKDLKICPPCGSNCSKGFFLSSPCSENADRVCTGCSLCQNSSCWDVCQLQSTPASHKKHELELQTFVLIVGSLALGLLLLLVSWCLLPCMISSRKEEGTKKSFASCIGKVESEGDINADPLPPLSVTPCIGTAQVFRLSELKDATNGFKEFNELGRGSYGFVYKAVLADGQQVAVKRANAATIIHTNSRDFEMELEVLCNLRHGNIVNLLGYCSEMGERLLVYEYMPHGTLHDHLHSGLSPLNWSLRLKIAMQAAKGLEFLHKEQVTPIVHRDVKTSNVLLDSDWVARIADFGLLCPNERELSGDIRTDVYSFGIVLLEILSGRKAYDRDYTPPSIVEWAVPLIRHGKAAATIDRNVALPKNVEPLLKLADIAELTLRENPSERPSMSEVATLLEQILKEGLGEYMICLYGSMMCKTVERSVLQNLDVGYSDYVQRWAFLNLIHLPDFLFSILLVFTFSGGDNLGREEMATVLYASCRVRVFSHVKILLDGVMLKALPSKDKDHVGSYCITDGISRLILLIRLLTTTSAAETPEQPHLH</sequence>
<evidence type="ECO:0000256" key="18">
    <source>
        <dbReference type="PROSITE-ProRule" id="PRU10141"/>
    </source>
</evidence>
<dbReference type="InterPro" id="IPR001368">
    <property type="entry name" value="TNFR/NGFR_Cys_rich_reg"/>
</dbReference>
<dbReference type="EC" id="2.7.11.1" evidence="2"/>
<evidence type="ECO:0000256" key="13">
    <source>
        <dbReference type="ARBA" id="ARBA00023170"/>
    </source>
</evidence>
<dbReference type="AlphaFoldDB" id="A0AAN8ZME6"/>
<accession>A0AAN8ZME6</accession>
<comment type="catalytic activity">
    <reaction evidence="16">
        <text>L-seryl-[protein] + ATP = O-phospho-L-seryl-[protein] + ADP + H(+)</text>
        <dbReference type="Rhea" id="RHEA:17989"/>
        <dbReference type="Rhea" id="RHEA-COMP:9863"/>
        <dbReference type="Rhea" id="RHEA-COMP:11604"/>
        <dbReference type="ChEBI" id="CHEBI:15378"/>
        <dbReference type="ChEBI" id="CHEBI:29999"/>
        <dbReference type="ChEBI" id="CHEBI:30616"/>
        <dbReference type="ChEBI" id="CHEBI:83421"/>
        <dbReference type="ChEBI" id="CHEBI:456216"/>
        <dbReference type="EC" id="2.7.11.1"/>
    </reaction>
</comment>
<dbReference type="InterPro" id="IPR009091">
    <property type="entry name" value="RCC1/BLIP-II"/>
</dbReference>
<dbReference type="Gene3D" id="2.130.10.30">
    <property type="entry name" value="Regulator of chromosome condensation 1/beta-lactamase-inhibitor protein II"/>
    <property type="match status" value="2"/>
</dbReference>
<evidence type="ECO:0000256" key="17">
    <source>
        <dbReference type="PROSITE-ProRule" id="PRU00206"/>
    </source>
</evidence>
<evidence type="ECO:0000256" key="14">
    <source>
        <dbReference type="ARBA" id="ARBA00023180"/>
    </source>
</evidence>
<feature type="domain" description="Protein kinase" evidence="20">
    <location>
        <begin position="481"/>
        <end position="731"/>
    </location>
</feature>
<feature type="domain" description="TNFR-Cys" evidence="21">
    <location>
        <begin position="310"/>
        <end position="365"/>
    </location>
</feature>
<keyword evidence="23" id="KW-1185">Reference proteome</keyword>
<comment type="subcellular location">
    <subcellularLocation>
        <location evidence="1">Membrane</location>
        <topology evidence="1">Single-pass type I membrane protein</topology>
    </subcellularLocation>
</comment>
<dbReference type="InterPro" id="IPR001245">
    <property type="entry name" value="Ser-Thr/Tyr_kinase_cat_dom"/>
</dbReference>
<dbReference type="FunFam" id="3.30.200.20:FF:000357">
    <property type="entry name" value="serine/threonine-protein kinase-like protein CCR1"/>
    <property type="match status" value="1"/>
</dbReference>
<dbReference type="SUPFAM" id="SSF50985">
    <property type="entry name" value="RCC1/BLIP-II"/>
    <property type="match status" value="1"/>
</dbReference>
<dbReference type="PANTHER" id="PTHR47460">
    <property type="entry name" value="SERINE/THREONINE-PROTEIN KINASE-LIKE PROTEIN ACR4"/>
    <property type="match status" value="1"/>
</dbReference>
<dbReference type="EMBL" id="JBAMMX010000004">
    <property type="protein sequence ID" value="KAK6942827.1"/>
    <property type="molecule type" value="Genomic_DNA"/>
</dbReference>
<dbReference type="FunFam" id="1.10.510.10:FF:000940">
    <property type="entry name" value="Serine/threonine-protein kinase-like protein CCR1"/>
    <property type="match status" value="1"/>
</dbReference>
<dbReference type="Gene3D" id="3.30.200.20">
    <property type="entry name" value="Phosphorylase Kinase, domain 1"/>
    <property type="match status" value="1"/>
</dbReference>
<evidence type="ECO:0000256" key="6">
    <source>
        <dbReference type="ARBA" id="ARBA00022729"/>
    </source>
</evidence>
<keyword evidence="10 19" id="KW-1133">Transmembrane helix</keyword>
<keyword evidence="3" id="KW-0723">Serine/threonine-protein kinase</keyword>
<organism evidence="22 23">
    <name type="scientific">Dillenia turbinata</name>
    <dbReference type="NCBI Taxonomy" id="194707"/>
    <lineage>
        <taxon>Eukaryota</taxon>
        <taxon>Viridiplantae</taxon>
        <taxon>Streptophyta</taxon>
        <taxon>Embryophyta</taxon>
        <taxon>Tracheophyta</taxon>
        <taxon>Spermatophyta</taxon>
        <taxon>Magnoliopsida</taxon>
        <taxon>eudicotyledons</taxon>
        <taxon>Gunneridae</taxon>
        <taxon>Pentapetalae</taxon>
        <taxon>Dilleniales</taxon>
        <taxon>Dilleniaceae</taxon>
        <taxon>Dillenia</taxon>
    </lineage>
</organism>
<feature type="transmembrane region" description="Helical" evidence="19">
    <location>
        <begin position="399"/>
        <end position="420"/>
    </location>
</feature>
<keyword evidence="7 18" id="KW-0547">Nucleotide-binding</keyword>
<evidence type="ECO:0000256" key="1">
    <source>
        <dbReference type="ARBA" id="ARBA00004479"/>
    </source>
</evidence>
<evidence type="ECO:0000256" key="5">
    <source>
        <dbReference type="ARBA" id="ARBA00022692"/>
    </source>
</evidence>
<evidence type="ECO:0000256" key="2">
    <source>
        <dbReference type="ARBA" id="ARBA00012513"/>
    </source>
</evidence>
<evidence type="ECO:0000256" key="4">
    <source>
        <dbReference type="ARBA" id="ARBA00022679"/>
    </source>
</evidence>
<keyword evidence="8 22" id="KW-0418">Kinase</keyword>
<feature type="disulfide bond" evidence="17">
    <location>
        <begin position="347"/>
        <end position="365"/>
    </location>
</feature>
<dbReference type="GO" id="GO:0042803">
    <property type="term" value="F:protein homodimerization activity"/>
    <property type="evidence" value="ECO:0007669"/>
    <property type="project" value="UniProtKB-ARBA"/>
</dbReference>
<evidence type="ECO:0000256" key="8">
    <source>
        <dbReference type="ARBA" id="ARBA00022777"/>
    </source>
</evidence>
<dbReference type="GO" id="GO:0016020">
    <property type="term" value="C:membrane"/>
    <property type="evidence" value="ECO:0007669"/>
    <property type="project" value="UniProtKB-SubCell"/>
</dbReference>
<dbReference type="PROSITE" id="PS00107">
    <property type="entry name" value="PROTEIN_KINASE_ATP"/>
    <property type="match status" value="1"/>
</dbReference>
<dbReference type="GO" id="GO:0004674">
    <property type="term" value="F:protein serine/threonine kinase activity"/>
    <property type="evidence" value="ECO:0007669"/>
    <property type="project" value="UniProtKB-KW"/>
</dbReference>
<evidence type="ECO:0000313" key="22">
    <source>
        <dbReference type="EMBL" id="KAK6942827.1"/>
    </source>
</evidence>
<evidence type="ECO:0000256" key="10">
    <source>
        <dbReference type="ARBA" id="ARBA00022989"/>
    </source>
</evidence>
<evidence type="ECO:0000256" key="7">
    <source>
        <dbReference type="ARBA" id="ARBA00022741"/>
    </source>
</evidence>
<gene>
    <name evidence="22" type="ORF">RJ641_028204</name>
</gene>
<evidence type="ECO:0000256" key="9">
    <source>
        <dbReference type="ARBA" id="ARBA00022840"/>
    </source>
</evidence>
<evidence type="ECO:0000256" key="15">
    <source>
        <dbReference type="ARBA" id="ARBA00047899"/>
    </source>
</evidence>
<evidence type="ECO:0000259" key="21">
    <source>
        <dbReference type="PROSITE" id="PS50050"/>
    </source>
</evidence>
<dbReference type="Proteomes" id="UP001370490">
    <property type="component" value="Unassembled WGS sequence"/>
</dbReference>
<evidence type="ECO:0000313" key="23">
    <source>
        <dbReference type="Proteomes" id="UP001370490"/>
    </source>
</evidence>
<dbReference type="Pfam" id="PF07714">
    <property type="entry name" value="PK_Tyr_Ser-Thr"/>
    <property type="match status" value="1"/>
</dbReference>
<comment type="catalytic activity">
    <reaction evidence="15">
        <text>L-threonyl-[protein] + ATP = O-phospho-L-threonyl-[protein] + ADP + H(+)</text>
        <dbReference type="Rhea" id="RHEA:46608"/>
        <dbReference type="Rhea" id="RHEA-COMP:11060"/>
        <dbReference type="Rhea" id="RHEA-COMP:11605"/>
        <dbReference type="ChEBI" id="CHEBI:15378"/>
        <dbReference type="ChEBI" id="CHEBI:30013"/>
        <dbReference type="ChEBI" id="CHEBI:30616"/>
        <dbReference type="ChEBI" id="CHEBI:61977"/>
        <dbReference type="ChEBI" id="CHEBI:456216"/>
        <dbReference type="EC" id="2.7.11.1"/>
    </reaction>
</comment>
<keyword evidence="14" id="KW-0325">Glycoprotein</keyword>
<keyword evidence="6" id="KW-0732">Signal</keyword>
<evidence type="ECO:0000256" key="19">
    <source>
        <dbReference type="SAM" id="Phobius"/>
    </source>
</evidence>
<comment type="caution">
    <text evidence="17">Lacks conserved residue(s) required for the propagation of feature annotation.</text>
</comment>
<evidence type="ECO:0000259" key="20">
    <source>
        <dbReference type="PROSITE" id="PS50011"/>
    </source>
</evidence>
<keyword evidence="11 19" id="KW-0472">Membrane</keyword>
<name>A0AAN8ZME6_9MAGN</name>
<feature type="binding site" evidence="18">
    <location>
        <position position="509"/>
    </location>
    <ligand>
        <name>ATP</name>
        <dbReference type="ChEBI" id="CHEBI:30616"/>
    </ligand>
</feature>
<keyword evidence="5 19" id="KW-0812">Transmembrane</keyword>
<dbReference type="InterPro" id="IPR008271">
    <property type="entry name" value="Ser/Thr_kinase_AS"/>
</dbReference>
<keyword evidence="4" id="KW-0808">Transferase</keyword>
<dbReference type="SMART" id="SM00220">
    <property type="entry name" value="S_TKc"/>
    <property type="match status" value="1"/>
</dbReference>
<feature type="repeat" description="TNFR-Cys" evidence="17">
    <location>
        <begin position="310"/>
        <end position="365"/>
    </location>
</feature>
<evidence type="ECO:0000256" key="3">
    <source>
        <dbReference type="ARBA" id="ARBA00022527"/>
    </source>
</evidence>
<dbReference type="PROSITE" id="PS50011">
    <property type="entry name" value="PROTEIN_KINASE_DOM"/>
    <property type="match status" value="1"/>
</dbReference>
<dbReference type="Gene3D" id="1.10.510.10">
    <property type="entry name" value="Transferase(Phosphotransferase) domain 1"/>
    <property type="match status" value="1"/>
</dbReference>
<keyword evidence="9 18" id="KW-0067">ATP-binding</keyword>
<dbReference type="InterPro" id="IPR017441">
    <property type="entry name" value="Protein_kinase_ATP_BS"/>
</dbReference>
<dbReference type="InterPro" id="IPR000719">
    <property type="entry name" value="Prot_kinase_dom"/>
</dbReference>
<evidence type="ECO:0000256" key="11">
    <source>
        <dbReference type="ARBA" id="ARBA00023136"/>
    </source>
</evidence>
<evidence type="ECO:0000256" key="16">
    <source>
        <dbReference type="ARBA" id="ARBA00048679"/>
    </source>
</evidence>
<dbReference type="PANTHER" id="PTHR47460:SF1">
    <property type="entry name" value="SERINE_THREONINE-PROTEIN KINASE-LIKE PROTEIN ACR4"/>
    <property type="match status" value="1"/>
</dbReference>
<dbReference type="GO" id="GO:0005524">
    <property type="term" value="F:ATP binding"/>
    <property type="evidence" value="ECO:0007669"/>
    <property type="project" value="UniProtKB-UniRule"/>
</dbReference>
<keyword evidence="12 17" id="KW-1015">Disulfide bond</keyword>
<protein>
    <recommendedName>
        <fullName evidence="2">non-specific serine/threonine protein kinase</fullName>
        <ecNumber evidence="2">2.7.11.1</ecNumber>
    </recommendedName>
</protein>
<proteinExistence type="predicted"/>
<dbReference type="SUPFAM" id="SSF56112">
    <property type="entry name" value="Protein kinase-like (PK-like)"/>
    <property type="match status" value="1"/>
</dbReference>
<evidence type="ECO:0000256" key="12">
    <source>
        <dbReference type="ARBA" id="ARBA00023157"/>
    </source>
</evidence>
<reference evidence="22 23" key="1">
    <citation type="submission" date="2023-12" db="EMBL/GenBank/DDBJ databases">
        <title>A high-quality genome assembly for Dillenia turbinata (Dilleniales).</title>
        <authorList>
            <person name="Chanderbali A."/>
        </authorList>
    </citation>
    <scope>NUCLEOTIDE SEQUENCE [LARGE SCALE GENOMIC DNA]</scope>
    <source>
        <strain evidence="22">LSX21</strain>
        <tissue evidence="22">Leaf</tissue>
    </source>
</reference>
<dbReference type="InterPro" id="IPR011009">
    <property type="entry name" value="Kinase-like_dom_sf"/>
</dbReference>
<keyword evidence="13" id="KW-0675">Receptor</keyword>
<dbReference type="PROSITE" id="PS00108">
    <property type="entry name" value="PROTEIN_KINASE_ST"/>
    <property type="match status" value="1"/>
</dbReference>
<dbReference type="PROSITE" id="PS50050">
    <property type="entry name" value="TNFR_NGFR_2"/>
    <property type="match status" value="1"/>
</dbReference>